<dbReference type="SMART" id="SM00563">
    <property type="entry name" value="PlsC"/>
    <property type="match status" value="1"/>
</dbReference>
<accession>A0ABY7WEX5</accession>
<dbReference type="CDD" id="cd07989">
    <property type="entry name" value="LPLAT_AGPAT-like"/>
    <property type="match status" value="1"/>
</dbReference>
<dbReference type="SUPFAM" id="SSF69593">
    <property type="entry name" value="Glycerol-3-phosphate (1)-acyltransferase"/>
    <property type="match status" value="1"/>
</dbReference>
<dbReference type="InterPro" id="IPR002123">
    <property type="entry name" value="Plipid/glycerol_acylTrfase"/>
</dbReference>
<evidence type="ECO:0000256" key="1">
    <source>
        <dbReference type="ARBA" id="ARBA00005189"/>
    </source>
</evidence>
<feature type="domain" description="Phospholipid/glycerol acyltransferase" evidence="5">
    <location>
        <begin position="75"/>
        <end position="190"/>
    </location>
</feature>
<dbReference type="PANTHER" id="PTHR10434">
    <property type="entry name" value="1-ACYL-SN-GLYCEROL-3-PHOSPHATE ACYLTRANSFERASE"/>
    <property type="match status" value="1"/>
</dbReference>
<evidence type="ECO:0000256" key="3">
    <source>
        <dbReference type="ARBA" id="ARBA00023315"/>
    </source>
</evidence>
<reference evidence="6 7" key="1">
    <citation type="submission" date="2023-02" db="EMBL/GenBank/DDBJ databases">
        <title>Genome sequence of Sphingobacterium sp. KACC 22765.</title>
        <authorList>
            <person name="Kim S."/>
            <person name="Heo J."/>
            <person name="Kwon S.-W."/>
        </authorList>
    </citation>
    <scope>NUCLEOTIDE SEQUENCE [LARGE SCALE GENOMIC DNA]</scope>
    <source>
        <strain evidence="6 7">KACC 22765</strain>
    </source>
</reference>
<evidence type="ECO:0000256" key="4">
    <source>
        <dbReference type="SAM" id="Phobius"/>
    </source>
</evidence>
<keyword evidence="4" id="KW-0472">Membrane</keyword>
<dbReference type="PANTHER" id="PTHR10434:SF11">
    <property type="entry name" value="1-ACYL-SN-GLYCEROL-3-PHOSPHATE ACYLTRANSFERASE"/>
    <property type="match status" value="1"/>
</dbReference>
<dbReference type="Pfam" id="PF01553">
    <property type="entry name" value="Acyltransferase"/>
    <property type="match status" value="1"/>
</dbReference>
<protein>
    <submittedName>
        <fullName evidence="6">Lysophospholipid acyltransferase family protein</fullName>
    </submittedName>
</protein>
<gene>
    <name evidence="6" type="ORF">PQ465_17535</name>
</gene>
<dbReference type="RefSeq" id="WP_274266822.1">
    <property type="nucleotide sequence ID" value="NZ_CP117880.1"/>
</dbReference>
<keyword evidence="7" id="KW-1185">Reference proteome</keyword>
<name>A0ABY7WEX5_9SPHI</name>
<evidence type="ECO:0000313" key="6">
    <source>
        <dbReference type="EMBL" id="WDF68087.1"/>
    </source>
</evidence>
<evidence type="ECO:0000256" key="2">
    <source>
        <dbReference type="ARBA" id="ARBA00022679"/>
    </source>
</evidence>
<dbReference type="EMBL" id="CP117880">
    <property type="protein sequence ID" value="WDF68087.1"/>
    <property type="molecule type" value="Genomic_DNA"/>
</dbReference>
<keyword evidence="3 6" id="KW-0012">Acyltransferase</keyword>
<keyword evidence="2" id="KW-0808">Transferase</keyword>
<keyword evidence="4" id="KW-1133">Transmembrane helix</keyword>
<evidence type="ECO:0000259" key="5">
    <source>
        <dbReference type="SMART" id="SM00563"/>
    </source>
</evidence>
<feature type="transmembrane region" description="Helical" evidence="4">
    <location>
        <begin position="12"/>
        <end position="32"/>
    </location>
</feature>
<organism evidence="6 7">
    <name type="scientific">Sphingobacterium oryzagri</name>
    <dbReference type="NCBI Taxonomy" id="3025669"/>
    <lineage>
        <taxon>Bacteria</taxon>
        <taxon>Pseudomonadati</taxon>
        <taxon>Bacteroidota</taxon>
        <taxon>Sphingobacteriia</taxon>
        <taxon>Sphingobacteriales</taxon>
        <taxon>Sphingobacteriaceae</taxon>
        <taxon>Sphingobacterium</taxon>
    </lineage>
</organism>
<proteinExistence type="predicted"/>
<comment type="pathway">
    <text evidence="1">Lipid metabolism.</text>
</comment>
<sequence>MVRILRKLHRYAYLASVLFFFLLGYPFLKLYAKNPKKNYRKIAKLRRWISLAGMYTAGIRIKVHYEKPLDWNRNYIFCPNHTSILDITVLTFLCKQPFSFMGKVELLANPITRIFFETIDIPVKRDSKISSFKAYKRALELLAENKSLVIFPEGKIDDHFPPMLHPFKSGPFRLATENNIPIVPVVIQNAWNILWDDGNRFGSRPGIIHVHVLAPIATEPYGKENTALLELTVYKKMKENWDIYNKS</sequence>
<dbReference type="GO" id="GO:0016746">
    <property type="term" value="F:acyltransferase activity"/>
    <property type="evidence" value="ECO:0007669"/>
    <property type="project" value="UniProtKB-KW"/>
</dbReference>
<evidence type="ECO:0000313" key="7">
    <source>
        <dbReference type="Proteomes" id="UP001221558"/>
    </source>
</evidence>
<dbReference type="Proteomes" id="UP001221558">
    <property type="component" value="Chromosome"/>
</dbReference>
<keyword evidence="4" id="KW-0812">Transmembrane</keyword>